<keyword evidence="6 10" id="KW-0378">Hydrolase</keyword>
<sequence length="306" mass="33485">MTDLETAAHEPEPSETTGMVVTRQAGFYTVWLPSGQRILSVLRGKVRKGGPVVAGDRVRVRIGQDGRGVIEEVLPRTSHLIRPPVANVTRVVAVVAGPEPDLGWLDRLLVVAESQGLSCVVCLNKIDRTDPETVQSFRSLYQAVGYPVATTSARTGEGIGPLAALLVGHVSTLSGPSGVGKSSLLNVLCPEARLEVGDVSARSQRGRHTTRVVRLLELPDGGLLADTPGFSRLDLEGVEARELWRLMPDIRREAAHCRFKERCLHRGEEGCALPEAVEQGRVAPSRYRHYRRLLDEALQREARRYS</sequence>
<dbReference type="Gene3D" id="3.40.50.300">
    <property type="entry name" value="P-loop containing nucleotide triphosphate hydrolases"/>
    <property type="match status" value="1"/>
</dbReference>
<keyword evidence="1 10" id="KW-0963">Cytoplasm</keyword>
<protein>
    <recommendedName>
        <fullName evidence="10">Small ribosomal subunit biogenesis GTPase RsgA</fullName>
        <ecNumber evidence="10">3.6.1.-</ecNumber>
    </recommendedName>
</protein>
<evidence type="ECO:0000256" key="3">
    <source>
        <dbReference type="ARBA" id="ARBA00022723"/>
    </source>
</evidence>
<comment type="subunit">
    <text evidence="10">Monomer. Associates with 30S ribosomal subunit, binds 16S rRNA.</text>
</comment>
<evidence type="ECO:0000256" key="2">
    <source>
        <dbReference type="ARBA" id="ARBA00022517"/>
    </source>
</evidence>
<dbReference type="InterPro" id="IPR010914">
    <property type="entry name" value="RsgA_GTPase_dom"/>
</dbReference>
<keyword evidence="3 10" id="KW-0479">Metal-binding</keyword>
<evidence type="ECO:0000259" key="11">
    <source>
        <dbReference type="PROSITE" id="PS50936"/>
    </source>
</evidence>
<dbReference type="SUPFAM" id="SSF52540">
    <property type="entry name" value="P-loop containing nucleoside triphosphate hydrolases"/>
    <property type="match status" value="1"/>
</dbReference>
<evidence type="ECO:0000256" key="10">
    <source>
        <dbReference type="HAMAP-Rule" id="MF_01820"/>
    </source>
</evidence>
<feature type="domain" description="EngC GTPase" evidence="11">
    <location>
        <begin position="86"/>
        <end position="231"/>
    </location>
</feature>
<name>A0ABZ1BKS0_9FIRM</name>
<keyword evidence="9 10" id="KW-0342">GTP-binding</keyword>
<dbReference type="HAMAP" id="MF_01820">
    <property type="entry name" value="GTPase_RsgA"/>
    <property type="match status" value="1"/>
</dbReference>
<dbReference type="EC" id="3.6.1.-" evidence="10"/>
<dbReference type="PROSITE" id="PS50936">
    <property type="entry name" value="ENGC_GTPASE"/>
    <property type="match status" value="1"/>
</dbReference>
<organism evidence="13 14">
    <name type="scientific">Geochorda subterranea</name>
    <dbReference type="NCBI Taxonomy" id="3109564"/>
    <lineage>
        <taxon>Bacteria</taxon>
        <taxon>Bacillati</taxon>
        <taxon>Bacillota</taxon>
        <taxon>Limnochordia</taxon>
        <taxon>Limnochordales</taxon>
        <taxon>Geochordaceae</taxon>
        <taxon>Geochorda</taxon>
    </lineage>
</organism>
<dbReference type="PANTHER" id="PTHR32120:SF11">
    <property type="entry name" value="SMALL RIBOSOMAL SUBUNIT BIOGENESIS GTPASE RSGA 1, MITOCHONDRIAL-RELATED"/>
    <property type="match status" value="1"/>
</dbReference>
<evidence type="ECO:0000256" key="9">
    <source>
        <dbReference type="ARBA" id="ARBA00023134"/>
    </source>
</evidence>
<evidence type="ECO:0000313" key="14">
    <source>
        <dbReference type="Proteomes" id="UP001333102"/>
    </source>
</evidence>
<dbReference type="CDD" id="cd01854">
    <property type="entry name" value="YjeQ_EngC"/>
    <property type="match status" value="1"/>
</dbReference>
<evidence type="ECO:0000256" key="8">
    <source>
        <dbReference type="ARBA" id="ARBA00022884"/>
    </source>
</evidence>
<proteinExistence type="inferred from homology"/>
<dbReference type="InterPro" id="IPR031944">
    <property type="entry name" value="RsgA_N"/>
</dbReference>
<dbReference type="NCBIfam" id="TIGR00157">
    <property type="entry name" value="ribosome small subunit-dependent GTPase A"/>
    <property type="match status" value="1"/>
</dbReference>
<dbReference type="Pfam" id="PF03193">
    <property type="entry name" value="RsgA_GTPase"/>
    <property type="match status" value="1"/>
</dbReference>
<feature type="binding site" evidence="10">
    <location>
        <begin position="175"/>
        <end position="183"/>
    </location>
    <ligand>
        <name>GTP</name>
        <dbReference type="ChEBI" id="CHEBI:37565"/>
    </ligand>
</feature>
<dbReference type="PANTHER" id="PTHR32120">
    <property type="entry name" value="SMALL RIBOSOMAL SUBUNIT BIOGENESIS GTPASE RSGA"/>
    <property type="match status" value="1"/>
</dbReference>
<dbReference type="PROSITE" id="PS51721">
    <property type="entry name" value="G_CP"/>
    <property type="match status" value="1"/>
</dbReference>
<feature type="binding site" evidence="10">
    <location>
        <position position="271"/>
    </location>
    <ligand>
        <name>Zn(2+)</name>
        <dbReference type="ChEBI" id="CHEBI:29105"/>
    </ligand>
</feature>
<keyword evidence="5 10" id="KW-0547">Nucleotide-binding</keyword>
<accession>A0ABZ1BKS0</accession>
<comment type="subcellular location">
    <subcellularLocation>
        <location evidence="10">Cytoplasm</location>
    </subcellularLocation>
</comment>
<evidence type="ECO:0000256" key="6">
    <source>
        <dbReference type="ARBA" id="ARBA00022801"/>
    </source>
</evidence>
<keyword evidence="2 10" id="KW-0690">Ribosome biogenesis</keyword>
<feature type="binding site" evidence="10">
    <location>
        <position position="265"/>
    </location>
    <ligand>
        <name>Zn(2+)</name>
        <dbReference type="ChEBI" id="CHEBI:29105"/>
    </ligand>
</feature>
<gene>
    <name evidence="10 13" type="primary">rsgA</name>
    <name evidence="13" type="ORF">VLY81_07945</name>
</gene>
<keyword evidence="8 10" id="KW-0694">RNA-binding</keyword>
<evidence type="ECO:0000313" key="13">
    <source>
        <dbReference type="EMBL" id="WRP13384.1"/>
    </source>
</evidence>
<dbReference type="Gene3D" id="2.40.50.140">
    <property type="entry name" value="Nucleic acid-binding proteins"/>
    <property type="match status" value="1"/>
</dbReference>
<keyword evidence="14" id="KW-1185">Reference proteome</keyword>
<keyword evidence="4 10" id="KW-0699">rRNA-binding</keyword>
<feature type="binding site" evidence="10">
    <location>
        <position position="257"/>
    </location>
    <ligand>
        <name>Zn(2+)</name>
        <dbReference type="ChEBI" id="CHEBI:29105"/>
    </ligand>
</feature>
<comment type="function">
    <text evidence="10">One of several proteins that assist in the late maturation steps of the functional core of the 30S ribosomal subunit. Helps release RbfA from mature subunits. May play a role in the assembly of ribosomal proteins into the subunit. Circularly permuted GTPase that catalyzes slow GTP hydrolysis, GTPase activity is stimulated by the 30S ribosomal subunit.</text>
</comment>
<evidence type="ECO:0000256" key="7">
    <source>
        <dbReference type="ARBA" id="ARBA00022833"/>
    </source>
</evidence>
<dbReference type="EMBL" id="CP141614">
    <property type="protein sequence ID" value="WRP13384.1"/>
    <property type="molecule type" value="Genomic_DNA"/>
</dbReference>
<dbReference type="RefSeq" id="WP_324667629.1">
    <property type="nucleotide sequence ID" value="NZ_CP141614.1"/>
</dbReference>
<comment type="similarity">
    <text evidence="10">Belongs to the TRAFAC class YlqF/YawG GTPase family. RsgA subfamily.</text>
</comment>
<dbReference type="Proteomes" id="UP001333102">
    <property type="component" value="Chromosome"/>
</dbReference>
<reference evidence="14" key="1">
    <citation type="submission" date="2023-12" db="EMBL/GenBank/DDBJ databases">
        <title>Novel isolates from deep terrestrial aquifers shed light on the physiology and ecology of the class Limnochordia.</title>
        <authorList>
            <person name="Karnachuk O.V."/>
            <person name="Lukina A.P."/>
            <person name="Avakyan M.R."/>
            <person name="Kadnikov V."/>
            <person name="Begmatov S."/>
            <person name="Beletsky A.V."/>
            <person name="Mardanov A.V."/>
            <person name="Ravin N.V."/>
        </authorList>
    </citation>
    <scope>NUCLEOTIDE SEQUENCE [LARGE SCALE GENOMIC DNA]</scope>
    <source>
        <strain evidence="14">LN</strain>
    </source>
</reference>
<evidence type="ECO:0000256" key="4">
    <source>
        <dbReference type="ARBA" id="ARBA00022730"/>
    </source>
</evidence>
<evidence type="ECO:0000259" key="12">
    <source>
        <dbReference type="PROSITE" id="PS51721"/>
    </source>
</evidence>
<keyword evidence="7 10" id="KW-0862">Zinc</keyword>
<dbReference type="InterPro" id="IPR004881">
    <property type="entry name" value="Ribosome_biogen_GTPase_RsgA"/>
</dbReference>
<dbReference type="SUPFAM" id="SSF50249">
    <property type="entry name" value="Nucleic acid-binding proteins"/>
    <property type="match status" value="1"/>
</dbReference>
<dbReference type="Gene3D" id="1.10.40.50">
    <property type="entry name" value="Probable gtpase engc, domain 3"/>
    <property type="match status" value="1"/>
</dbReference>
<dbReference type="InterPro" id="IPR027417">
    <property type="entry name" value="P-loop_NTPase"/>
</dbReference>
<dbReference type="InterPro" id="IPR030378">
    <property type="entry name" value="G_CP_dom"/>
</dbReference>
<feature type="binding site" evidence="10">
    <location>
        <position position="263"/>
    </location>
    <ligand>
        <name>Zn(2+)</name>
        <dbReference type="ChEBI" id="CHEBI:29105"/>
    </ligand>
</feature>
<dbReference type="CDD" id="cd04466">
    <property type="entry name" value="S1_YloQ_GTPase"/>
    <property type="match status" value="1"/>
</dbReference>
<feature type="domain" description="CP-type G" evidence="12">
    <location>
        <begin position="77"/>
        <end position="233"/>
    </location>
</feature>
<dbReference type="InterPro" id="IPR012340">
    <property type="entry name" value="NA-bd_OB-fold"/>
</dbReference>
<feature type="binding site" evidence="10">
    <location>
        <begin position="124"/>
        <end position="127"/>
    </location>
    <ligand>
        <name>GTP</name>
        <dbReference type="ChEBI" id="CHEBI:37565"/>
    </ligand>
</feature>
<comment type="cofactor">
    <cofactor evidence="10">
        <name>Zn(2+)</name>
        <dbReference type="ChEBI" id="CHEBI:29105"/>
    </cofactor>
    <text evidence="10">Binds 1 zinc ion per subunit.</text>
</comment>
<evidence type="ECO:0000256" key="1">
    <source>
        <dbReference type="ARBA" id="ARBA00022490"/>
    </source>
</evidence>
<evidence type="ECO:0000256" key="5">
    <source>
        <dbReference type="ARBA" id="ARBA00022741"/>
    </source>
</evidence>